<dbReference type="FunFam" id="3.40.50.720:FF:000203">
    <property type="entry name" value="D-3-phosphoglycerate dehydrogenase (SerA)"/>
    <property type="match status" value="1"/>
</dbReference>
<dbReference type="PANTHER" id="PTHR10996:SF283">
    <property type="entry name" value="GLYOXYLATE_HYDROXYPYRUVATE REDUCTASE B"/>
    <property type="match status" value="1"/>
</dbReference>
<dbReference type="GO" id="GO:0016618">
    <property type="term" value="F:hydroxypyruvate reductase [NAD(P)H] activity"/>
    <property type="evidence" value="ECO:0007669"/>
    <property type="project" value="TreeGrafter"/>
</dbReference>
<evidence type="ECO:0000256" key="3">
    <source>
        <dbReference type="ARBA" id="ARBA00023027"/>
    </source>
</evidence>
<feature type="domain" description="D-isomer specific 2-hydroxyacid dehydrogenase catalytic" evidence="5">
    <location>
        <begin position="5"/>
        <end position="319"/>
    </location>
</feature>
<dbReference type="SUPFAM" id="SSF52283">
    <property type="entry name" value="Formate/glycerate dehydrogenase catalytic domain-like"/>
    <property type="match status" value="1"/>
</dbReference>
<name>A0A7X6DTQ8_9BACT</name>
<dbReference type="EMBL" id="VTOW01000005">
    <property type="protein sequence ID" value="NKE73212.1"/>
    <property type="molecule type" value="Genomic_DNA"/>
</dbReference>
<keyword evidence="8" id="KW-1185">Reference proteome</keyword>
<dbReference type="GO" id="GO:0030267">
    <property type="term" value="F:glyoxylate reductase (NADPH) activity"/>
    <property type="evidence" value="ECO:0007669"/>
    <property type="project" value="TreeGrafter"/>
</dbReference>
<dbReference type="AlphaFoldDB" id="A0A7X6DTQ8"/>
<evidence type="ECO:0000313" key="8">
    <source>
        <dbReference type="Proteomes" id="UP000534783"/>
    </source>
</evidence>
<dbReference type="Proteomes" id="UP000534783">
    <property type="component" value="Unassembled WGS sequence"/>
</dbReference>
<dbReference type="InterPro" id="IPR029752">
    <property type="entry name" value="D-isomer_DH_CS1"/>
</dbReference>
<dbReference type="GO" id="GO:0051287">
    <property type="term" value="F:NAD binding"/>
    <property type="evidence" value="ECO:0007669"/>
    <property type="project" value="InterPro"/>
</dbReference>
<dbReference type="RefSeq" id="WP_168063149.1">
    <property type="nucleotide sequence ID" value="NZ_VTOW01000005.1"/>
</dbReference>
<dbReference type="Gene3D" id="3.40.50.720">
    <property type="entry name" value="NAD(P)-binding Rossmann-like Domain"/>
    <property type="match status" value="2"/>
</dbReference>
<proteinExistence type="inferred from homology"/>
<dbReference type="InterPro" id="IPR050223">
    <property type="entry name" value="D-isomer_2-hydroxyacid_DH"/>
</dbReference>
<dbReference type="CDD" id="cd05301">
    <property type="entry name" value="GDH"/>
    <property type="match status" value="1"/>
</dbReference>
<dbReference type="Pfam" id="PF02826">
    <property type="entry name" value="2-Hacid_dh_C"/>
    <property type="match status" value="1"/>
</dbReference>
<sequence>MTPTVFLTRALPDPVMKEIRRHFRLRYNREDRPLSKKEILRGLRNAEGLISMLSDPIDREIIHAASRLRIVANYAVGYNNIDLIAARERGIFVTNTPGVLTETTADLTWALILAAARRLPEGERLARSGKWTGWAPTQLLGGDVFGKTLGIIGMGRIGQAVARRAIGFQMRVVYHNRHRLPARDEKRLRLSFLPLPDLLRESDFVSLHLPLTKESRHLIDRKALRRMKPTAFLINTARGPIVDEKALIDALHQKKIAGAGLDVFEEEPSLPRALRERDEAVLLPHLGSASLETRIRMGRIVLENLVAALTGKKPPNMVN</sequence>
<dbReference type="PROSITE" id="PS00671">
    <property type="entry name" value="D_2_HYDROXYACID_DH_3"/>
    <property type="match status" value="1"/>
</dbReference>
<dbReference type="InterPro" id="IPR029753">
    <property type="entry name" value="D-isomer_DH_CS"/>
</dbReference>
<evidence type="ECO:0000259" key="5">
    <source>
        <dbReference type="Pfam" id="PF00389"/>
    </source>
</evidence>
<accession>A0A7X6DTQ8</accession>
<dbReference type="Pfam" id="PF00389">
    <property type="entry name" value="2-Hacid_dh"/>
    <property type="match status" value="1"/>
</dbReference>
<keyword evidence="3" id="KW-0520">NAD</keyword>
<reference evidence="7 8" key="1">
    <citation type="journal article" date="2020" name="Nature">
        <title>Bacterial chemolithoautotrophy via manganese oxidation.</title>
        <authorList>
            <person name="Yu H."/>
            <person name="Leadbetter J.R."/>
        </authorList>
    </citation>
    <scope>NUCLEOTIDE SEQUENCE [LARGE SCALE GENOMIC DNA]</scope>
    <source>
        <strain evidence="7 8">Mn-1</strain>
    </source>
</reference>
<dbReference type="PROSITE" id="PS00065">
    <property type="entry name" value="D_2_HYDROXYACID_DH_1"/>
    <property type="match status" value="1"/>
</dbReference>
<feature type="domain" description="D-isomer specific 2-hydroxyacid dehydrogenase NAD-binding" evidence="6">
    <location>
        <begin position="110"/>
        <end position="287"/>
    </location>
</feature>
<organism evidence="7 8">
    <name type="scientific">Candidatus Manganitrophus noduliformans</name>
    <dbReference type="NCBI Taxonomy" id="2606439"/>
    <lineage>
        <taxon>Bacteria</taxon>
        <taxon>Pseudomonadati</taxon>
        <taxon>Nitrospirota</taxon>
        <taxon>Nitrospiria</taxon>
        <taxon>Candidatus Troglogloeales</taxon>
        <taxon>Candidatus Manganitrophaceae</taxon>
        <taxon>Candidatus Manganitrophus</taxon>
    </lineage>
</organism>
<dbReference type="GO" id="GO:0005829">
    <property type="term" value="C:cytosol"/>
    <property type="evidence" value="ECO:0007669"/>
    <property type="project" value="TreeGrafter"/>
</dbReference>
<dbReference type="PROSITE" id="PS00670">
    <property type="entry name" value="D_2_HYDROXYACID_DH_2"/>
    <property type="match status" value="1"/>
</dbReference>
<keyword evidence="2 4" id="KW-0560">Oxidoreductase</keyword>
<dbReference type="SUPFAM" id="SSF51735">
    <property type="entry name" value="NAD(P)-binding Rossmann-fold domains"/>
    <property type="match status" value="1"/>
</dbReference>
<protein>
    <submittedName>
        <fullName evidence="7">D-glycerate dehydrogenase</fullName>
    </submittedName>
</protein>
<evidence type="ECO:0000256" key="1">
    <source>
        <dbReference type="ARBA" id="ARBA00005854"/>
    </source>
</evidence>
<evidence type="ECO:0000256" key="2">
    <source>
        <dbReference type="ARBA" id="ARBA00023002"/>
    </source>
</evidence>
<comment type="similarity">
    <text evidence="1 4">Belongs to the D-isomer specific 2-hydroxyacid dehydrogenase family.</text>
</comment>
<evidence type="ECO:0000259" key="6">
    <source>
        <dbReference type="Pfam" id="PF02826"/>
    </source>
</evidence>
<evidence type="ECO:0000313" key="7">
    <source>
        <dbReference type="EMBL" id="NKE73212.1"/>
    </source>
</evidence>
<comment type="caution">
    <text evidence="7">The sequence shown here is derived from an EMBL/GenBank/DDBJ whole genome shotgun (WGS) entry which is preliminary data.</text>
</comment>
<dbReference type="InterPro" id="IPR006140">
    <property type="entry name" value="D-isomer_DH_NAD-bd"/>
</dbReference>
<dbReference type="PANTHER" id="PTHR10996">
    <property type="entry name" value="2-HYDROXYACID DEHYDROGENASE-RELATED"/>
    <property type="match status" value="1"/>
</dbReference>
<dbReference type="InterPro" id="IPR036291">
    <property type="entry name" value="NAD(P)-bd_dom_sf"/>
</dbReference>
<evidence type="ECO:0000256" key="4">
    <source>
        <dbReference type="RuleBase" id="RU003719"/>
    </source>
</evidence>
<gene>
    <name evidence="7" type="ORF">MNODULE_20865</name>
</gene>
<dbReference type="InterPro" id="IPR006139">
    <property type="entry name" value="D-isomer_2_OHA_DH_cat_dom"/>
</dbReference>